<dbReference type="RefSeq" id="WP_046979576.1">
    <property type="nucleotide sequence ID" value="NZ_CP043476.1"/>
</dbReference>
<feature type="region of interest" description="Disordered" evidence="1">
    <location>
        <begin position="143"/>
        <end position="168"/>
    </location>
</feature>
<evidence type="ECO:0000259" key="2">
    <source>
        <dbReference type="Pfam" id="PF07883"/>
    </source>
</evidence>
<dbReference type="InterPro" id="IPR013096">
    <property type="entry name" value="Cupin_2"/>
</dbReference>
<dbReference type="EMBL" id="MDEG01000021">
    <property type="protein sequence ID" value="PPU95908.1"/>
    <property type="molecule type" value="Genomic_DNA"/>
</dbReference>
<gene>
    <name evidence="3" type="ORF">XhyaCFBP1156_17385</name>
</gene>
<dbReference type="PANTHER" id="PTHR36448:SF2">
    <property type="entry name" value="CUPIN TYPE-1 DOMAIN-CONTAINING PROTEIN"/>
    <property type="match status" value="1"/>
</dbReference>
<name>A0A2S7ES11_9XANT</name>
<dbReference type="SUPFAM" id="SSF51182">
    <property type="entry name" value="RmlC-like cupins"/>
    <property type="match status" value="1"/>
</dbReference>
<comment type="caution">
    <text evidence="3">The sequence shown here is derived from an EMBL/GenBank/DDBJ whole genome shotgun (WGS) entry which is preliminary data.</text>
</comment>
<dbReference type="CDD" id="cd02219">
    <property type="entry name" value="cupin_YjlB-like"/>
    <property type="match status" value="1"/>
</dbReference>
<reference evidence="4" key="1">
    <citation type="submission" date="2016-08" db="EMBL/GenBank/DDBJ databases">
        <authorList>
            <person name="Merda D."/>
            <person name="Briand M."/>
            <person name="Taghouti G."/>
            <person name="Carrere S."/>
            <person name="Gouzy J."/>
            <person name="Portier P."/>
            <person name="Jacques M.-A."/>
            <person name="Fischer-Le Saux M."/>
        </authorList>
    </citation>
    <scope>NUCLEOTIDE SEQUENCE [LARGE SCALE GENOMIC DNA]</scope>
    <source>
        <strain evidence="4">CFBP1156</strain>
    </source>
</reference>
<dbReference type="AlphaFoldDB" id="A0A2S7ES11"/>
<feature type="domain" description="Cupin type-2" evidence="2">
    <location>
        <begin position="58"/>
        <end position="112"/>
    </location>
</feature>
<dbReference type="PANTHER" id="PTHR36448">
    <property type="entry name" value="BLR7373 PROTEIN"/>
    <property type="match status" value="1"/>
</dbReference>
<evidence type="ECO:0000313" key="4">
    <source>
        <dbReference type="Proteomes" id="UP000238261"/>
    </source>
</evidence>
<sequence length="168" mass="18395">MRLEHWLLPRHDWVPNHPFLPVLLYRQVDGDSDADGFERRFAANGWPPQWRDGIYDYHHYHSTAHEVLGVASGSARLLIGGPGGPETALAAGDALLLPAGTGHCCIACSSDVLVVGAYPVGQDWDIRRRAPSAETIQRIAQLPFPPSDPVAGRQGPLLQHWKMPESPG</sequence>
<dbReference type="Gene3D" id="2.60.120.10">
    <property type="entry name" value="Jelly Rolls"/>
    <property type="match status" value="1"/>
</dbReference>
<evidence type="ECO:0000256" key="1">
    <source>
        <dbReference type="SAM" id="MobiDB-lite"/>
    </source>
</evidence>
<accession>A0A2S7ES11</accession>
<dbReference type="Proteomes" id="UP000238261">
    <property type="component" value="Unassembled WGS sequence"/>
</dbReference>
<dbReference type="InterPro" id="IPR014500">
    <property type="entry name" value="UCP019307_cupin"/>
</dbReference>
<dbReference type="InterPro" id="IPR047121">
    <property type="entry name" value="YjiB-like"/>
</dbReference>
<protein>
    <submittedName>
        <fullName evidence="3">Cupin</fullName>
    </submittedName>
</protein>
<dbReference type="InterPro" id="IPR014710">
    <property type="entry name" value="RmlC-like_jellyroll"/>
</dbReference>
<dbReference type="OrthoDB" id="9791759at2"/>
<proteinExistence type="predicted"/>
<dbReference type="Pfam" id="PF07883">
    <property type="entry name" value="Cupin_2"/>
    <property type="match status" value="1"/>
</dbReference>
<evidence type="ECO:0000313" key="3">
    <source>
        <dbReference type="EMBL" id="PPU95908.1"/>
    </source>
</evidence>
<keyword evidence="4" id="KW-1185">Reference proteome</keyword>
<dbReference type="PIRSF" id="PIRSF019307">
    <property type="entry name" value="UCP019307"/>
    <property type="match status" value="1"/>
</dbReference>
<organism evidence="3 4">
    <name type="scientific">Xanthomonas hyacinthi</name>
    <dbReference type="NCBI Taxonomy" id="56455"/>
    <lineage>
        <taxon>Bacteria</taxon>
        <taxon>Pseudomonadati</taxon>
        <taxon>Pseudomonadota</taxon>
        <taxon>Gammaproteobacteria</taxon>
        <taxon>Lysobacterales</taxon>
        <taxon>Lysobacteraceae</taxon>
        <taxon>Xanthomonas</taxon>
    </lineage>
</organism>
<dbReference type="InterPro" id="IPR011051">
    <property type="entry name" value="RmlC_Cupin_sf"/>
</dbReference>